<sequence>MGYGEDNCGIVPLNEKVSSRVFREASRRLERSSFRLACSSGRSFMKSWSSTENEFRKLACPSGRSPMKLVVPSKKGFRIVCSVGFVPIRDVLSDCASSVWDICSGSVIHVWRELDA</sequence>
<accession>A0A803QPA1</accession>
<dbReference type="Proteomes" id="UP000596661">
    <property type="component" value="Unassembled WGS sequence"/>
</dbReference>
<proteinExistence type="predicted"/>
<dbReference type="Gramene" id="evm.model.10.545">
    <property type="protein sequence ID" value="cds.evm.model.10.545"/>
    <property type="gene ID" value="evm.TU.10.545"/>
</dbReference>
<dbReference type="EnsemblPlants" id="evm.model.10.545">
    <property type="protein sequence ID" value="cds.evm.model.10.545"/>
    <property type="gene ID" value="evm.TU.10.545"/>
</dbReference>
<dbReference type="AlphaFoldDB" id="A0A803QPA1"/>
<evidence type="ECO:0000313" key="1">
    <source>
        <dbReference type="EnsemblPlants" id="cds.evm.model.10.545"/>
    </source>
</evidence>
<protein>
    <submittedName>
        <fullName evidence="1">Uncharacterized protein</fullName>
    </submittedName>
</protein>
<dbReference type="EMBL" id="UZAU01000806">
    <property type="status" value="NOT_ANNOTATED_CDS"/>
    <property type="molecule type" value="Genomic_DNA"/>
</dbReference>
<organism evidence="1 2">
    <name type="scientific">Cannabis sativa</name>
    <name type="common">Hemp</name>
    <name type="synonym">Marijuana</name>
    <dbReference type="NCBI Taxonomy" id="3483"/>
    <lineage>
        <taxon>Eukaryota</taxon>
        <taxon>Viridiplantae</taxon>
        <taxon>Streptophyta</taxon>
        <taxon>Embryophyta</taxon>
        <taxon>Tracheophyta</taxon>
        <taxon>Spermatophyta</taxon>
        <taxon>Magnoliopsida</taxon>
        <taxon>eudicotyledons</taxon>
        <taxon>Gunneridae</taxon>
        <taxon>Pentapetalae</taxon>
        <taxon>rosids</taxon>
        <taxon>fabids</taxon>
        <taxon>Rosales</taxon>
        <taxon>Cannabaceae</taxon>
        <taxon>Cannabis</taxon>
    </lineage>
</organism>
<reference evidence="1" key="1">
    <citation type="submission" date="2021-03" db="UniProtKB">
        <authorList>
            <consortium name="EnsemblPlants"/>
        </authorList>
    </citation>
    <scope>IDENTIFICATION</scope>
</reference>
<evidence type="ECO:0000313" key="2">
    <source>
        <dbReference type="Proteomes" id="UP000596661"/>
    </source>
</evidence>
<keyword evidence="2" id="KW-1185">Reference proteome</keyword>
<name>A0A803QPA1_CANSA</name>